<name>A0A2R6NLJ7_9APHY</name>
<evidence type="ECO:0000256" key="3">
    <source>
        <dbReference type="ARBA" id="ARBA00022741"/>
    </source>
</evidence>
<dbReference type="EMBL" id="MLYV02001094">
    <property type="protein sequence ID" value="PSR73260.1"/>
    <property type="molecule type" value="Genomic_DNA"/>
</dbReference>
<dbReference type="PROSITE" id="PS50929">
    <property type="entry name" value="ABC_TM1F"/>
    <property type="match status" value="1"/>
</dbReference>
<feature type="domain" description="ABC transmembrane type-1" evidence="9">
    <location>
        <begin position="192"/>
        <end position="327"/>
    </location>
</feature>
<evidence type="ECO:0000256" key="7">
    <source>
        <dbReference type="SAM" id="MobiDB-lite"/>
    </source>
</evidence>
<evidence type="ECO:0000256" key="4">
    <source>
        <dbReference type="ARBA" id="ARBA00022840"/>
    </source>
</evidence>
<gene>
    <name evidence="10" type="ORF">PHLCEN_2v10875</name>
</gene>
<dbReference type="Pfam" id="PF00664">
    <property type="entry name" value="ABC_membrane"/>
    <property type="match status" value="1"/>
</dbReference>
<dbReference type="GO" id="GO:0140359">
    <property type="term" value="F:ABC-type transporter activity"/>
    <property type="evidence" value="ECO:0007669"/>
    <property type="project" value="InterPro"/>
</dbReference>
<organism evidence="10 11">
    <name type="scientific">Hermanssonia centrifuga</name>
    <dbReference type="NCBI Taxonomy" id="98765"/>
    <lineage>
        <taxon>Eukaryota</taxon>
        <taxon>Fungi</taxon>
        <taxon>Dikarya</taxon>
        <taxon>Basidiomycota</taxon>
        <taxon>Agaricomycotina</taxon>
        <taxon>Agaricomycetes</taxon>
        <taxon>Polyporales</taxon>
        <taxon>Meruliaceae</taxon>
        <taxon>Hermanssonia</taxon>
    </lineage>
</organism>
<keyword evidence="6 8" id="KW-0472">Membrane</keyword>
<evidence type="ECO:0000313" key="11">
    <source>
        <dbReference type="Proteomes" id="UP000186601"/>
    </source>
</evidence>
<protein>
    <recommendedName>
        <fullName evidence="9">ABC transmembrane type-1 domain-containing protein</fullName>
    </recommendedName>
</protein>
<dbReference type="OrthoDB" id="6500128at2759"/>
<evidence type="ECO:0000256" key="5">
    <source>
        <dbReference type="ARBA" id="ARBA00022989"/>
    </source>
</evidence>
<dbReference type="PANTHER" id="PTHR24223">
    <property type="entry name" value="ATP-BINDING CASSETTE SUB-FAMILY C"/>
    <property type="match status" value="1"/>
</dbReference>
<proteinExistence type="predicted"/>
<evidence type="ECO:0000256" key="1">
    <source>
        <dbReference type="ARBA" id="ARBA00022448"/>
    </source>
</evidence>
<comment type="caution">
    <text evidence="10">The sequence shown here is derived from an EMBL/GenBank/DDBJ whole genome shotgun (WGS) entry which is preliminary data.</text>
</comment>
<dbReference type="GO" id="GO:0016020">
    <property type="term" value="C:membrane"/>
    <property type="evidence" value="ECO:0007669"/>
    <property type="project" value="InterPro"/>
</dbReference>
<dbReference type="CDD" id="cd18596">
    <property type="entry name" value="ABC_6TM_VMR1_D1_like"/>
    <property type="match status" value="1"/>
</dbReference>
<keyword evidence="1" id="KW-0813">Transport</keyword>
<evidence type="ECO:0000256" key="6">
    <source>
        <dbReference type="ARBA" id="ARBA00023136"/>
    </source>
</evidence>
<keyword evidence="3" id="KW-0547">Nucleotide-binding</keyword>
<dbReference type="PANTHER" id="PTHR24223:SF356">
    <property type="entry name" value="ATP-BINDING CASSETTE TRANSPORTER ABC4"/>
    <property type="match status" value="1"/>
</dbReference>
<dbReference type="SUPFAM" id="SSF52540">
    <property type="entry name" value="P-loop containing nucleoside triphosphate hydrolases"/>
    <property type="match status" value="1"/>
</dbReference>
<dbReference type="Gene3D" id="1.20.1560.10">
    <property type="entry name" value="ABC transporter type 1, transmembrane domain"/>
    <property type="match status" value="1"/>
</dbReference>
<feature type="transmembrane region" description="Helical" evidence="8">
    <location>
        <begin position="212"/>
        <end position="233"/>
    </location>
</feature>
<dbReference type="Gene3D" id="3.40.50.300">
    <property type="entry name" value="P-loop containing nucleotide triphosphate hydrolases"/>
    <property type="match status" value="1"/>
</dbReference>
<evidence type="ECO:0000313" key="10">
    <source>
        <dbReference type="EMBL" id="PSR73260.1"/>
    </source>
</evidence>
<keyword evidence="11" id="KW-1185">Reference proteome</keyword>
<feature type="region of interest" description="Disordered" evidence="7">
    <location>
        <begin position="116"/>
        <end position="146"/>
    </location>
</feature>
<evidence type="ECO:0000256" key="8">
    <source>
        <dbReference type="SAM" id="Phobius"/>
    </source>
</evidence>
<dbReference type="GO" id="GO:0005524">
    <property type="term" value="F:ATP binding"/>
    <property type="evidence" value="ECO:0007669"/>
    <property type="project" value="UniProtKB-KW"/>
</dbReference>
<dbReference type="AlphaFoldDB" id="A0A2R6NLJ7"/>
<accession>A0A2R6NLJ7</accession>
<dbReference type="SUPFAM" id="SSF53795">
    <property type="entry name" value="PEP carboxykinase-like"/>
    <property type="match status" value="1"/>
</dbReference>
<keyword evidence="4" id="KW-0067">ATP-binding</keyword>
<evidence type="ECO:0000259" key="9">
    <source>
        <dbReference type="PROSITE" id="PS50929"/>
    </source>
</evidence>
<dbReference type="STRING" id="98765.A0A2R6NLJ7"/>
<feature type="transmembrane region" description="Helical" evidence="8">
    <location>
        <begin position="239"/>
        <end position="259"/>
    </location>
</feature>
<evidence type="ECO:0000256" key="2">
    <source>
        <dbReference type="ARBA" id="ARBA00022692"/>
    </source>
</evidence>
<dbReference type="InterPro" id="IPR011527">
    <property type="entry name" value="ABC1_TM_dom"/>
</dbReference>
<dbReference type="InterPro" id="IPR050173">
    <property type="entry name" value="ABC_transporter_C-like"/>
</dbReference>
<keyword evidence="5 8" id="KW-1133">Transmembrane helix</keyword>
<dbReference type="InterPro" id="IPR036640">
    <property type="entry name" value="ABC1_TM_sf"/>
</dbReference>
<feature type="transmembrane region" description="Helical" evidence="8">
    <location>
        <begin position="499"/>
        <end position="520"/>
    </location>
</feature>
<dbReference type="InterPro" id="IPR027417">
    <property type="entry name" value="P-loop_NTPase"/>
</dbReference>
<feature type="compositionally biased region" description="Polar residues" evidence="7">
    <location>
        <begin position="116"/>
        <end position="130"/>
    </location>
</feature>
<reference evidence="10 11" key="1">
    <citation type="submission" date="2018-02" db="EMBL/GenBank/DDBJ databases">
        <title>Genome sequence of the basidiomycete white-rot fungus Phlebia centrifuga.</title>
        <authorList>
            <person name="Granchi Z."/>
            <person name="Peng M."/>
            <person name="de Vries R.P."/>
            <person name="Hilden K."/>
            <person name="Makela M.R."/>
            <person name="Grigoriev I."/>
            <person name="Riley R."/>
        </authorList>
    </citation>
    <scope>NUCLEOTIDE SEQUENCE [LARGE SCALE GENOMIC DNA]</scope>
    <source>
        <strain evidence="10 11">FBCC195</strain>
    </source>
</reference>
<dbReference type="Proteomes" id="UP000186601">
    <property type="component" value="Unassembled WGS sequence"/>
</dbReference>
<keyword evidence="2 8" id="KW-0812">Transmembrane</keyword>
<sequence>MASLHLTLVTFTLFAVYTYRDIWPLMTFTLEVADKDEGSILWVKIALVAFTGVVEPMFEPYPYIPVDHKVIITTCTHIRIGGIITSIVFDHALRIRLKAEVSDTKASSTTERVDIFTTSNTPDSGSTIANDNDEAEDSTTTHSKGVLSASASTTTVAAASSSTQAHSKAIYPEAKDAKQMENTLKSKGTNVVGKLNNLVTSDLDNIAKGCDFLMIFIYSPLQIALGIWFLYVILGWSTFVGLAVMVILFPAPAWIASLMGDVQKRKMESTDARVQNVVEVMNVLRMIKLFGWESRVIDDVSTKREDELRWIFKNKMLRLGIDIINMIPQMITANVSLERVADFLWNTELLDVFTKENASADPTNRSRDEIGCGHAHFTWTHEPATPSKQTFRLRIDDELAFKKGSFNLIIGPTGSGKTSILMALLGEMRYIPLGPDAWINLPRDGGVALAVQESWVQSETIRRRPEGMVFPHDKTAIVNLIVPRLGLRWHELCTRLPKFFCSMMYASHLSLIIFFLLIGMPTDPRSFGKLNLFEDQGHSFTHKGRTCIPPVGSSTNASKAI</sequence>
<dbReference type="SUPFAM" id="SSF90123">
    <property type="entry name" value="ABC transporter transmembrane region"/>
    <property type="match status" value="1"/>
</dbReference>